<reference evidence="1" key="1">
    <citation type="submission" date="2022-03" db="EMBL/GenBank/DDBJ databases">
        <authorList>
            <person name="Lindestad O."/>
        </authorList>
    </citation>
    <scope>NUCLEOTIDE SEQUENCE</scope>
</reference>
<name>A0A8S4SPJ4_9NEOP</name>
<gene>
    <name evidence="1" type="primary">jg16072</name>
    <name evidence="1" type="ORF">PAEG_LOCUS27346</name>
</gene>
<sequence length="93" mass="10178">MPRKLSVATGFFKIVDKECGLQLVKDIAENLTVSCKTFVIIVFDEPEVDDPLHDTSAADVGEQQRDPGAVFIAHVLRRPGEWPVDPSDAAWGA</sequence>
<evidence type="ECO:0000313" key="2">
    <source>
        <dbReference type="Proteomes" id="UP000838756"/>
    </source>
</evidence>
<organism evidence="1 2">
    <name type="scientific">Pararge aegeria aegeria</name>
    <dbReference type="NCBI Taxonomy" id="348720"/>
    <lineage>
        <taxon>Eukaryota</taxon>
        <taxon>Metazoa</taxon>
        <taxon>Ecdysozoa</taxon>
        <taxon>Arthropoda</taxon>
        <taxon>Hexapoda</taxon>
        <taxon>Insecta</taxon>
        <taxon>Pterygota</taxon>
        <taxon>Neoptera</taxon>
        <taxon>Endopterygota</taxon>
        <taxon>Lepidoptera</taxon>
        <taxon>Glossata</taxon>
        <taxon>Ditrysia</taxon>
        <taxon>Papilionoidea</taxon>
        <taxon>Nymphalidae</taxon>
        <taxon>Satyrinae</taxon>
        <taxon>Satyrini</taxon>
        <taxon>Parargina</taxon>
        <taxon>Pararge</taxon>
    </lineage>
</organism>
<comment type="caution">
    <text evidence="1">The sequence shown here is derived from an EMBL/GenBank/DDBJ whole genome shotgun (WGS) entry which is preliminary data.</text>
</comment>
<keyword evidence="2" id="KW-1185">Reference proteome</keyword>
<dbReference type="Proteomes" id="UP000838756">
    <property type="component" value="Unassembled WGS sequence"/>
</dbReference>
<dbReference type="AlphaFoldDB" id="A0A8S4SPJ4"/>
<dbReference type="EMBL" id="CAKXAJ010026487">
    <property type="protein sequence ID" value="CAH2269055.1"/>
    <property type="molecule type" value="Genomic_DNA"/>
</dbReference>
<proteinExistence type="predicted"/>
<evidence type="ECO:0000313" key="1">
    <source>
        <dbReference type="EMBL" id="CAH2269055.1"/>
    </source>
</evidence>
<protein>
    <submittedName>
        <fullName evidence="1">Jg16072 protein</fullName>
    </submittedName>
</protein>
<accession>A0A8S4SPJ4</accession>